<feature type="transmembrane region" description="Helical" evidence="12">
    <location>
        <begin position="103"/>
        <end position="126"/>
    </location>
</feature>
<organism evidence="14 15">
    <name type="scientific">Aquimarina spongiae</name>
    <dbReference type="NCBI Taxonomy" id="570521"/>
    <lineage>
        <taxon>Bacteria</taxon>
        <taxon>Pseudomonadati</taxon>
        <taxon>Bacteroidota</taxon>
        <taxon>Flavobacteriia</taxon>
        <taxon>Flavobacteriales</taxon>
        <taxon>Flavobacteriaceae</taxon>
        <taxon>Aquimarina</taxon>
    </lineage>
</organism>
<comment type="similarity">
    <text evidence="2">Belongs to the monovalent cation:proton antiporter 1 (CPA1) transporter (TC 2.A.36) family.</text>
</comment>
<dbReference type="PANTHER" id="PTHR10110">
    <property type="entry name" value="SODIUM/HYDROGEN EXCHANGER"/>
    <property type="match status" value="1"/>
</dbReference>
<dbReference type="GO" id="GO:0015385">
    <property type="term" value="F:sodium:proton antiporter activity"/>
    <property type="evidence" value="ECO:0007669"/>
    <property type="project" value="InterPro"/>
</dbReference>
<dbReference type="GO" id="GO:0098719">
    <property type="term" value="P:sodium ion import across plasma membrane"/>
    <property type="evidence" value="ECO:0007669"/>
    <property type="project" value="TreeGrafter"/>
</dbReference>
<dbReference type="InterPro" id="IPR006153">
    <property type="entry name" value="Cation/H_exchanger_TM"/>
</dbReference>
<dbReference type="AlphaFoldDB" id="A0A1M6ISQ8"/>
<comment type="subcellular location">
    <subcellularLocation>
        <location evidence="1">Cell membrane</location>
        <topology evidence="1">Multi-pass membrane protein</topology>
    </subcellularLocation>
</comment>
<dbReference type="InterPro" id="IPR018422">
    <property type="entry name" value="Cation/H_exchanger_CPA1"/>
</dbReference>
<feature type="transmembrane region" description="Helical" evidence="12">
    <location>
        <begin position="138"/>
        <end position="157"/>
    </location>
</feature>
<protein>
    <submittedName>
        <fullName evidence="14">Sodium/proton antiporter, CPA1 family</fullName>
    </submittedName>
</protein>
<feature type="transmembrane region" description="Helical" evidence="12">
    <location>
        <begin position="215"/>
        <end position="233"/>
    </location>
</feature>
<evidence type="ECO:0000256" key="5">
    <source>
        <dbReference type="ARBA" id="ARBA00022475"/>
    </source>
</evidence>
<keyword evidence="8" id="KW-0915">Sodium</keyword>
<dbReference type="STRING" id="570521.SAMN04488508_10845"/>
<evidence type="ECO:0000256" key="4">
    <source>
        <dbReference type="ARBA" id="ARBA00022449"/>
    </source>
</evidence>
<keyword evidence="6 12" id="KW-0812">Transmembrane</keyword>
<dbReference type="Proteomes" id="UP000184432">
    <property type="component" value="Unassembled WGS sequence"/>
</dbReference>
<keyword evidence="7 12" id="KW-1133">Transmembrane helix</keyword>
<dbReference type="Pfam" id="PF00999">
    <property type="entry name" value="Na_H_Exchanger"/>
    <property type="match status" value="1"/>
</dbReference>
<evidence type="ECO:0000256" key="9">
    <source>
        <dbReference type="ARBA" id="ARBA00023065"/>
    </source>
</evidence>
<evidence type="ECO:0000313" key="14">
    <source>
        <dbReference type="EMBL" id="SHJ37415.1"/>
    </source>
</evidence>
<evidence type="ECO:0000256" key="6">
    <source>
        <dbReference type="ARBA" id="ARBA00022692"/>
    </source>
</evidence>
<evidence type="ECO:0000313" key="15">
    <source>
        <dbReference type="Proteomes" id="UP000184432"/>
    </source>
</evidence>
<keyword evidence="10 12" id="KW-0472">Membrane</keyword>
<reference evidence="15" key="1">
    <citation type="submission" date="2016-11" db="EMBL/GenBank/DDBJ databases">
        <authorList>
            <person name="Varghese N."/>
            <person name="Submissions S."/>
        </authorList>
    </citation>
    <scope>NUCLEOTIDE SEQUENCE [LARGE SCALE GENOMIC DNA]</scope>
    <source>
        <strain evidence="15">DSM 22623</strain>
    </source>
</reference>
<evidence type="ECO:0000256" key="3">
    <source>
        <dbReference type="ARBA" id="ARBA00022448"/>
    </source>
</evidence>
<dbReference type="EMBL" id="FQYP01000008">
    <property type="protein sequence ID" value="SHJ37415.1"/>
    <property type="molecule type" value="Genomic_DNA"/>
</dbReference>
<keyword evidence="9" id="KW-0406">Ion transport</keyword>
<feature type="domain" description="Cation/H+ exchanger transmembrane" evidence="13">
    <location>
        <begin position="17"/>
        <end position="415"/>
    </location>
</feature>
<proteinExistence type="inferred from homology"/>
<gene>
    <name evidence="14" type="ORF">SAMN04488508_10845</name>
</gene>
<sequence length="419" mass="45437">MKKNNIMLQSFSIIFSIAALYSYINYKWLKLPTTIALMIMSLVTILIITISKSIFPAFYQFFCDIIVNSDFKTLLLDGILSFLLFAGALHVNIEDLNKEKWSIILFASLGVLISTFVVGGLLYLIANPMGVSLPFLDALLFGALISPTDPIAVMAILKKANISKSLGIKIEGESLFNDGIGVVVFSGILILAGMGEHDIESSIGSEIGKLFLEEAVGGIAYGTALGFLGYYTIKSIKENPQLAVMISLAIVMGGYAIASMIHVSGPLAMVVTGMVIGNKLNIKSNTGPTRKLINEIWEVLDDVFNGILFVLIGLAIHLLKYDPLHLTLGIITILIVLLSRFISVLLPYSLLRHTEDSPIKTVSVLTWGGLRGGISVALALSLSDNASSEVILYITYVVVIFSIIVQGLSIGKLVKRLYR</sequence>
<evidence type="ECO:0000256" key="1">
    <source>
        <dbReference type="ARBA" id="ARBA00004651"/>
    </source>
</evidence>
<feature type="transmembrane region" description="Helical" evidence="12">
    <location>
        <begin position="326"/>
        <end position="350"/>
    </location>
</feature>
<feature type="transmembrane region" description="Helical" evidence="12">
    <location>
        <begin position="303"/>
        <end position="320"/>
    </location>
</feature>
<dbReference type="PANTHER" id="PTHR10110:SF195">
    <property type="entry name" value="NA(+)_H(+) ANTIPORTER NHAS2"/>
    <property type="match status" value="1"/>
</dbReference>
<keyword evidence="4" id="KW-0050">Antiport</keyword>
<feature type="transmembrane region" description="Helical" evidence="12">
    <location>
        <begin position="178"/>
        <end position="195"/>
    </location>
</feature>
<name>A0A1M6ISQ8_9FLAO</name>
<evidence type="ECO:0000256" key="10">
    <source>
        <dbReference type="ARBA" id="ARBA00023136"/>
    </source>
</evidence>
<dbReference type="GO" id="GO:0051453">
    <property type="term" value="P:regulation of intracellular pH"/>
    <property type="evidence" value="ECO:0007669"/>
    <property type="project" value="TreeGrafter"/>
</dbReference>
<accession>A0A1M6ISQ8</accession>
<feature type="transmembrane region" description="Helical" evidence="12">
    <location>
        <begin position="240"/>
        <end position="258"/>
    </location>
</feature>
<evidence type="ECO:0000256" key="8">
    <source>
        <dbReference type="ARBA" id="ARBA00023053"/>
    </source>
</evidence>
<feature type="transmembrane region" description="Helical" evidence="12">
    <location>
        <begin position="6"/>
        <end position="24"/>
    </location>
</feature>
<dbReference type="Gene3D" id="6.10.140.1330">
    <property type="match status" value="1"/>
</dbReference>
<evidence type="ECO:0000256" key="7">
    <source>
        <dbReference type="ARBA" id="ARBA00022989"/>
    </source>
</evidence>
<feature type="transmembrane region" description="Helical" evidence="12">
    <location>
        <begin position="71"/>
        <end position="91"/>
    </location>
</feature>
<dbReference type="GO" id="GO:0005886">
    <property type="term" value="C:plasma membrane"/>
    <property type="evidence" value="ECO:0007669"/>
    <property type="project" value="UniProtKB-SubCell"/>
</dbReference>
<dbReference type="GO" id="GO:0015386">
    <property type="term" value="F:potassium:proton antiporter activity"/>
    <property type="evidence" value="ECO:0007669"/>
    <property type="project" value="TreeGrafter"/>
</dbReference>
<feature type="transmembrane region" description="Helical" evidence="12">
    <location>
        <begin position="36"/>
        <end position="59"/>
    </location>
</feature>
<keyword evidence="3" id="KW-0813">Transport</keyword>
<evidence type="ECO:0000256" key="12">
    <source>
        <dbReference type="SAM" id="Phobius"/>
    </source>
</evidence>
<evidence type="ECO:0000256" key="2">
    <source>
        <dbReference type="ARBA" id="ARBA00007367"/>
    </source>
</evidence>
<feature type="transmembrane region" description="Helical" evidence="12">
    <location>
        <begin position="393"/>
        <end position="414"/>
    </location>
</feature>
<keyword evidence="11" id="KW-0739">Sodium transport</keyword>
<keyword evidence="15" id="KW-1185">Reference proteome</keyword>
<evidence type="ECO:0000259" key="13">
    <source>
        <dbReference type="Pfam" id="PF00999"/>
    </source>
</evidence>
<evidence type="ECO:0000256" key="11">
    <source>
        <dbReference type="ARBA" id="ARBA00023201"/>
    </source>
</evidence>
<keyword evidence="5" id="KW-1003">Cell membrane</keyword>